<dbReference type="Gene3D" id="1.20.58.320">
    <property type="entry name" value="TPR-like"/>
    <property type="match status" value="1"/>
</dbReference>
<protein>
    <recommendedName>
        <fullName evidence="3">DUF924 domain-containing protein</fullName>
    </recommendedName>
</protein>
<dbReference type="RefSeq" id="WP_012521382.1">
    <property type="nucleotide sequence ID" value="NC_011144.1"/>
</dbReference>
<evidence type="ECO:0000313" key="2">
    <source>
        <dbReference type="Proteomes" id="UP000001868"/>
    </source>
</evidence>
<name>B4RGB0_PHEZH</name>
<dbReference type="HOGENOM" id="CLU_065010_2_0_5"/>
<dbReference type="eggNOG" id="COG3803">
    <property type="taxonomic scope" value="Bacteria"/>
</dbReference>
<organism evidence="1 2">
    <name type="scientific">Phenylobacterium zucineum (strain HLK1)</name>
    <dbReference type="NCBI Taxonomy" id="450851"/>
    <lineage>
        <taxon>Bacteria</taxon>
        <taxon>Pseudomonadati</taxon>
        <taxon>Pseudomonadota</taxon>
        <taxon>Alphaproteobacteria</taxon>
        <taxon>Caulobacterales</taxon>
        <taxon>Caulobacteraceae</taxon>
        <taxon>Phenylobacterium</taxon>
    </lineage>
</organism>
<dbReference type="Proteomes" id="UP000001868">
    <property type="component" value="Chromosome"/>
</dbReference>
<accession>B4RGB0</accession>
<evidence type="ECO:0000313" key="1">
    <source>
        <dbReference type="EMBL" id="ACG77234.1"/>
    </source>
</evidence>
<dbReference type="KEGG" id="pzu:PHZ_c0820"/>
<sequence>MAATPNDVLGFWRHAGPTKWFRGGPAFDEACRLRFEPTHHAAARGAYDAWAQTPEGALALVILLDQIPRNLYRGSGHAFATDGKARQVARAVVEKGWQEEVDPALAQFFLLPFEHSEDPADQDLAVKLARELGDPETLKWAEIHRDIITRFGRFPHRNPALGRVTTDEEQAFLDDGGFAG</sequence>
<evidence type="ECO:0008006" key="3">
    <source>
        <dbReference type="Google" id="ProtNLM"/>
    </source>
</evidence>
<dbReference type="EMBL" id="CP000747">
    <property type="protein sequence ID" value="ACG77234.1"/>
    <property type="molecule type" value="Genomic_DNA"/>
</dbReference>
<keyword evidence="2" id="KW-1185">Reference proteome</keyword>
<dbReference type="Gene3D" id="1.25.40.10">
    <property type="entry name" value="Tetratricopeptide repeat domain"/>
    <property type="match status" value="1"/>
</dbReference>
<dbReference type="InterPro" id="IPR011990">
    <property type="entry name" value="TPR-like_helical_dom_sf"/>
</dbReference>
<proteinExistence type="predicted"/>
<dbReference type="SUPFAM" id="SSF48452">
    <property type="entry name" value="TPR-like"/>
    <property type="match status" value="1"/>
</dbReference>
<dbReference type="Pfam" id="PF06041">
    <property type="entry name" value="DUF924"/>
    <property type="match status" value="1"/>
</dbReference>
<dbReference type="AlphaFoldDB" id="B4RGB0"/>
<dbReference type="OrthoDB" id="7593450at2"/>
<gene>
    <name evidence="1" type="ordered locus">PHZ_c0820</name>
</gene>
<dbReference type="InterPro" id="IPR010323">
    <property type="entry name" value="DUF924"/>
</dbReference>
<reference evidence="1 2" key="1">
    <citation type="journal article" date="2008" name="BMC Genomics">
        <title>Complete genome of Phenylobacterium zucineum - a novel facultative intracellular bacterium isolated from human erythroleukemia cell line K562.</title>
        <authorList>
            <person name="Luo Y."/>
            <person name="Xu X."/>
            <person name="Ding Z."/>
            <person name="Liu Z."/>
            <person name="Zhang B."/>
            <person name="Yan Z."/>
            <person name="Sun J."/>
            <person name="Hu S."/>
            <person name="Hu X."/>
        </authorList>
    </citation>
    <scope>NUCLEOTIDE SEQUENCE [LARGE SCALE GENOMIC DNA]</scope>
    <source>
        <strain evidence="1 2">HLK1</strain>
    </source>
</reference>
<dbReference type="STRING" id="450851.PHZ_c0820"/>